<name>A0A2U8GWG4_9RHOO</name>
<keyword evidence="2" id="KW-0805">Transcription regulation</keyword>
<evidence type="ECO:0000259" key="6">
    <source>
        <dbReference type="Pfam" id="PF04542"/>
    </source>
</evidence>
<dbReference type="Gene3D" id="1.10.1740.10">
    <property type="match status" value="1"/>
</dbReference>
<feature type="domain" description="RNA polymerase sigma factor 70 region 4 type 2" evidence="7">
    <location>
        <begin position="109"/>
        <end position="155"/>
    </location>
</feature>
<dbReference type="PANTHER" id="PTHR43133">
    <property type="entry name" value="RNA POLYMERASE ECF-TYPE SIGMA FACTO"/>
    <property type="match status" value="1"/>
</dbReference>
<dbReference type="Pfam" id="PF08281">
    <property type="entry name" value="Sigma70_r4_2"/>
    <property type="match status" value="1"/>
</dbReference>
<dbReference type="InterPro" id="IPR036388">
    <property type="entry name" value="WH-like_DNA-bd_sf"/>
</dbReference>
<evidence type="ECO:0000256" key="1">
    <source>
        <dbReference type="ARBA" id="ARBA00010641"/>
    </source>
</evidence>
<gene>
    <name evidence="8" type="ORF">CEW83_17390</name>
</gene>
<dbReference type="NCBIfam" id="TIGR02937">
    <property type="entry name" value="sigma70-ECF"/>
    <property type="match status" value="1"/>
</dbReference>
<sequence>MQAADDDLGAAFARLRQSLRSYLRRRVSDPAQAEDLLQDVFVKALASQQAGRHIDNLTGWLYAAARTAVADHYRSAGVSMEALDDEMPCAELDDMRMHQALSACLRPFVDQLAPRYREALIATDFEGETMRSVAEKQGVSVSAIKSRVVRARAMLKDKVLACCHVEITDATVSDYHRISSSSCGGKCT</sequence>
<dbReference type="InterPro" id="IPR013249">
    <property type="entry name" value="RNA_pol_sigma70_r4_t2"/>
</dbReference>
<dbReference type="SUPFAM" id="SSF88659">
    <property type="entry name" value="Sigma3 and sigma4 domains of RNA polymerase sigma factors"/>
    <property type="match status" value="1"/>
</dbReference>
<evidence type="ECO:0000256" key="3">
    <source>
        <dbReference type="ARBA" id="ARBA00023082"/>
    </source>
</evidence>
<keyword evidence="9" id="KW-1185">Reference proteome</keyword>
<dbReference type="EMBL" id="CP022187">
    <property type="protein sequence ID" value="AWI76775.1"/>
    <property type="molecule type" value="Genomic_DNA"/>
</dbReference>
<evidence type="ECO:0000313" key="8">
    <source>
        <dbReference type="EMBL" id="AWI76775.1"/>
    </source>
</evidence>
<evidence type="ECO:0000256" key="4">
    <source>
        <dbReference type="ARBA" id="ARBA00023125"/>
    </source>
</evidence>
<comment type="similarity">
    <text evidence="1">Belongs to the sigma-70 factor family. ECF subfamily.</text>
</comment>
<dbReference type="InterPro" id="IPR014284">
    <property type="entry name" value="RNA_pol_sigma-70_dom"/>
</dbReference>
<dbReference type="Pfam" id="PF04542">
    <property type="entry name" value="Sigma70_r2"/>
    <property type="match status" value="1"/>
</dbReference>
<proteinExistence type="inferred from homology"/>
<organism evidence="8 9">
    <name type="scientific">Parazoarcus communis</name>
    <dbReference type="NCBI Taxonomy" id="41977"/>
    <lineage>
        <taxon>Bacteria</taxon>
        <taxon>Pseudomonadati</taxon>
        <taxon>Pseudomonadota</taxon>
        <taxon>Betaproteobacteria</taxon>
        <taxon>Rhodocyclales</taxon>
        <taxon>Zoogloeaceae</taxon>
        <taxon>Parazoarcus</taxon>
    </lineage>
</organism>
<evidence type="ECO:0000256" key="2">
    <source>
        <dbReference type="ARBA" id="ARBA00023015"/>
    </source>
</evidence>
<dbReference type="CDD" id="cd06171">
    <property type="entry name" value="Sigma70_r4"/>
    <property type="match status" value="1"/>
</dbReference>
<dbReference type="InterPro" id="IPR039425">
    <property type="entry name" value="RNA_pol_sigma-70-like"/>
</dbReference>
<dbReference type="InterPro" id="IPR007627">
    <property type="entry name" value="RNA_pol_sigma70_r2"/>
</dbReference>
<evidence type="ECO:0000259" key="7">
    <source>
        <dbReference type="Pfam" id="PF08281"/>
    </source>
</evidence>
<dbReference type="KEGG" id="acom:CEW83_17390"/>
<dbReference type="SUPFAM" id="SSF88946">
    <property type="entry name" value="Sigma2 domain of RNA polymerase sigma factors"/>
    <property type="match status" value="1"/>
</dbReference>
<reference evidence="8 9" key="1">
    <citation type="submission" date="2017-06" db="EMBL/GenBank/DDBJ databases">
        <title>Azoarcus.</title>
        <authorList>
            <person name="Woo J.-H."/>
            <person name="Kim H.-S."/>
        </authorList>
    </citation>
    <scope>NUCLEOTIDE SEQUENCE [LARGE SCALE GENOMIC DNA]</scope>
    <source>
        <strain evidence="8 9">TSPY31</strain>
    </source>
</reference>
<dbReference type="GO" id="GO:0006352">
    <property type="term" value="P:DNA-templated transcription initiation"/>
    <property type="evidence" value="ECO:0007669"/>
    <property type="project" value="InterPro"/>
</dbReference>
<keyword evidence="3" id="KW-0731">Sigma factor</keyword>
<dbReference type="Proteomes" id="UP000244930">
    <property type="component" value="Chromosome"/>
</dbReference>
<keyword evidence="5" id="KW-0804">Transcription</keyword>
<protein>
    <submittedName>
        <fullName evidence="8">RNA polymerase subunit sigma-70</fullName>
    </submittedName>
</protein>
<dbReference type="GO" id="GO:0016987">
    <property type="term" value="F:sigma factor activity"/>
    <property type="evidence" value="ECO:0007669"/>
    <property type="project" value="UniProtKB-KW"/>
</dbReference>
<evidence type="ECO:0000313" key="9">
    <source>
        <dbReference type="Proteomes" id="UP000244930"/>
    </source>
</evidence>
<dbReference type="InterPro" id="IPR013325">
    <property type="entry name" value="RNA_pol_sigma_r2"/>
</dbReference>
<dbReference type="Gene3D" id="1.10.10.10">
    <property type="entry name" value="Winged helix-like DNA-binding domain superfamily/Winged helix DNA-binding domain"/>
    <property type="match status" value="1"/>
</dbReference>
<dbReference type="AlphaFoldDB" id="A0A2U8GWG4"/>
<dbReference type="InterPro" id="IPR013324">
    <property type="entry name" value="RNA_pol_sigma_r3/r4-like"/>
</dbReference>
<evidence type="ECO:0000256" key="5">
    <source>
        <dbReference type="ARBA" id="ARBA00023163"/>
    </source>
</evidence>
<accession>A0A2U8GWG4</accession>
<dbReference type="GO" id="GO:0003677">
    <property type="term" value="F:DNA binding"/>
    <property type="evidence" value="ECO:0007669"/>
    <property type="project" value="UniProtKB-KW"/>
</dbReference>
<keyword evidence="4" id="KW-0238">DNA-binding</keyword>
<dbReference type="RefSeq" id="WP_108950474.1">
    <property type="nucleotide sequence ID" value="NZ_CP022187.1"/>
</dbReference>
<feature type="domain" description="RNA polymerase sigma-70 region 2" evidence="6">
    <location>
        <begin position="12"/>
        <end position="76"/>
    </location>
</feature>
<dbReference type="PANTHER" id="PTHR43133:SF8">
    <property type="entry name" value="RNA POLYMERASE SIGMA FACTOR HI_1459-RELATED"/>
    <property type="match status" value="1"/>
</dbReference>